<dbReference type="InterPro" id="IPR050090">
    <property type="entry name" value="Tyrosine_recombinase_XerCD"/>
</dbReference>
<feature type="domain" description="Tyr recombinase" evidence="6">
    <location>
        <begin position="114"/>
        <end position="319"/>
    </location>
</feature>
<organism evidence="8 9">
    <name type="scientific">Salmonella enterica subsp. enterica serovar Cubana str. 76814</name>
    <dbReference type="NCBI Taxonomy" id="1192560"/>
    <lineage>
        <taxon>Bacteria</taxon>
        <taxon>Pseudomonadati</taxon>
        <taxon>Pseudomonadota</taxon>
        <taxon>Gammaproteobacteria</taxon>
        <taxon>Enterobacterales</taxon>
        <taxon>Enterobacteriaceae</taxon>
        <taxon>Salmonella</taxon>
    </lineage>
</organism>
<dbReference type="InterPro" id="IPR002104">
    <property type="entry name" value="Integrase_catalytic"/>
</dbReference>
<keyword evidence="4" id="KW-0233">DNA recombination</keyword>
<evidence type="ECO:0000259" key="7">
    <source>
        <dbReference type="PROSITE" id="PS51900"/>
    </source>
</evidence>
<keyword evidence="2" id="KW-0229">DNA integration</keyword>
<dbReference type="Gene3D" id="1.10.150.130">
    <property type="match status" value="1"/>
</dbReference>
<dbReference type="SUPFAM" id="SSF56349">
    <property type="entry name" value="DNA breaking-rejoining enzymes"/>
    <property type="match status" value="1"/>
</dbReference>
<dbReference type="Pfam" id="PF13495">
    <property type="entry name" value="Phage_int_SAM_4"/>
    <property type="match status" value="1"/>
</dbReference>
<evidence type="ECO:0000256" key="1">
    <source>
        <dbReference type="ARBA" id="ARBA00008857"/>
    </source>
</evidence>
<evidence type="ECO:0000256" key="3">
    <source>
        <dbReference type="ARBA" id="ARBA00023125"/>
    </source>
</evidence>
<evidence type="ECO:0000256" key="4">
    <source>
        <dbReference type="ARBA" id="ARBA00023172"/>
    </source>
</evidence>
<dbReference type="InterPro" id="IPR044068">
    <property type="entry name" value="CB"/>
</dbReference>
<dbReference type="PROSITE" id="PS51900">
    <property type="entry name" value="CB"/>
    <property type="match status" value="1"/>
</dbReference>
<dbReference type="InterPro" id="IPR013762">
    <property type="entry name" value="Integrase-like_cat_sf"/>
</dbReference>
<evidence type="ECO:0000259" key="6">
    <source>
        <dbReference type="PROSITE" id="PS51898"/>
    </source>
</evidence>
<evidence type="ECO:0000256" key="5">
    <source>
        <dbReference type="PROSITE-ProRule" id="PRU01248"/>
    </source>
</evidence>
<evidence type="ECO:0000313" key="8">
    <source>
        <dbReference type="EMBL" id="ETA89428.1"/>
    </source>
</evidence>
<dbReference type="InterPro" id="IPR010998">
    <property type="entry name" value="Integrase_recombinase_N"/>
</dbReference>
<proteinExistence type="inferred from homology"/>
<dbReference type="Gene3D" id="1.10.443.10">
    <property type="entry name" value="Intergrase catalytic core"/>
    <property type="match status" value="1"/>
</dbReference>
<feature type="domain" description="Core-binding (CB)" evidence="7">
    <location>
        <begin position="11"/>
        <end position="92"/>
    </location>
</feature>
<dbReference type="CDD" id="cd00397">
    <property type="entry name" value="DNA_BRE_C"/>
    <property type="match status" value="1"/>
</dbReference>
<dbReference type="PROSITE" id="PS51898">
    <property type="entry name" value="TYR_RECOMBINASE"/>
    <property type="match status" value="1"/>
</dbReference>
<keyword evidence="3 5" id="KW-0238">DNA-binding</keyword>
<accession>V7IU18</accession>
<evidence type="ECO:0000256" key="2">
    <source>
        <dbReference type="ARBA" id="ARBA00022908"/>
    </source>
</evidence>
<dbReference type="InterPro" id="IPR011010">
    <property type="entry name" value="DNA_brk_join_enz"/>
</dbReference>
<dbReference type="PANTHER" id="PTHR30349">
    <property type="entry name" value="PHAGE INTEGRASE-RELATED"/>
    <property type="match status" value="1"/>
</dbReference>
<dbReference type="Proteomes" id="UP000018534">
    <property type="component" value="Unassembled WGS sequence"/>
</dbReference>
<sequence>MEKMNENSADWLWQELMDEYFFCKSLREDTEWSYKKVVRGFRKHIGEACPPYGITSRDVLEWRRHVLKKQCLSAHTWNNKVSHMRALYNFAITSQLTNLSKNPFNGVSVKQDKKRKKTLTKNQMTKIWLTMQQFASEPRTESKCALRPVWYWLTVLDTLRYTGMRQNQLLHIRLKDVSLDDGWIELRAEGSKTYREWRVPVVSHLRPRLEALLQRARDCGAGNNDALFHYERFVSSPAERASLSEKPSLQPLRSFFRRLSKECGFDVSPHRFRHTLATTLMSSPERNLQLVKGLLGHRNVSTTMEYVDISMDIVSQALEKEMALYTDKAEEMFYNG</sequence>
<dbReference type="InterPro" id="IPR004107">
    <property type="entry name" value="Integrase_SAM-like_N"/>
</dbReference>
<gene>
    <name evidence="8" type="ORF">A628_00567</name>
</gene>
<dbReference type="GO" id="GO:0006310">
    <property type="term" value="P:DNA recombination"/>
    <property type="evidence" value="ECO:0007669"/>
    <property type="project" value="UniProtKB-KW"/>
</dbReference>
<dbReference type="GO" id="GO:0003677">
    <property type="term" value="F:DNA binding"/>
    <property type="evidence" value="ECO:0007669"/>
    <property type="project" value="UniProtKB-UniRule"/>
</dbReference>
<dbReference type="HOGENOM" id="CLU_045821_0_0_6"/>
<evidence type="ECO:0000313" key="9">
    <source>
        <dbReference type="Proteomes" id="UP000018534"/>
    </source>
</evidence>
<comment type="similarity">
    <text evidence="1">Belongs to the 'phage' integrase family.</text>
</comment>
<name>V7IU18_SALET</name>
<dbReference type="Pfam" id="PF00589">
    <property type="entry name" value="Phage_integrase"/>
    <property type="match status" value="1"/>
</dbReference>
<dbReference type="GO" id="GO:0015074">
    <property type="term" value="P:DNA integration"/>
    <property type="evidence" value="ECO:0007669"/>
    <property type="project" value="UniProtKB-KW"/>
</dbReference>
<dbReference type="EMBL" id="AZGR01000012">
    <property type="protein sequence ID" value="ETA89428.1"/>
    <property type="molecule type" value="Genomic_DNA"/>
</dbReference>
<protein>
    <submittedName>
        <fullName evidence="8">Site-specific recombinase, phage integrase family</fullName>
    </submittedName>
</protein>
<reference evidence="8 9" key="1">
    <citation type="journal article" date="2014" name="Genome Announc.">
        <title>Whole-Genome Sequencing of Salmonella enterica subsp. enterica Serovar Cubana Strains Isolated from Agricultural Sources.</title>
        <authorList>
            <person name="Benahmed F.H."/>
            <person name="Gopinath G.R."/>
            <person name="Wang H."/>
            <person name="Jean-Gilles Beaubrun J."/>
            <person name="Grim C."/>
            <person name="Cheng C.M."/>
            <person name="McClelland M."/>
            <person name="Ayers S."/>
            <person name="Abbott J."/>
            <person name="Desai P."/>
            <person name="Frye J.G."/>
            <person name="Weinstock G."/>
            <person name="Hammack T.S."/>
            <person name="Hanes D.E."/>
            <person name="Rasmussen M.A."/>
            <person name="Davidson M.K."/>
        </authorList>
    </citation>
    <scope>NUCLEOTIDE SEQUENCE [LARGE SCALE GENOMIC DNA]</scope>
    <source>
        <strain evidence="8">76814</strain>
    </source>
</reference>
<dbReference type="PATRIC" id="fig|1192560.4.peg.510"/>
<dbReference type="PANTHER" id="PTHR30349:SF64">
    <property type="entry name" value="PROPHAGE INTEGRASE INTD-RELATED"/>
    <property type="match status" value="1"/>
</dbReference>
<dbReference type="AlphaFoldDB" id="V7IU18"/>
<comment type="caution">
    <text evidence="8">The sequence shown here is derived from an EMBL/GenBank/DDBJ whole genome shotgun (WGS) entry which is preliminary data.</text>
</comment>